<dbReference type="Proteomes" id="UP001500166">
    <property type="component" value="Unassembled WGS sequence"/>
</dbReference>
<accession>A0ABP5J597</accession>
<sequence>MEVVTARVHVAVLGGVFQTGLFGDGQPVHVTAQQHSGPWLATAQHRYNGRDRRAHSDLETQSLQRLEYLLLCPRQIIAEFGMCVKSSAQLHELGLYFLGSCNE</sequence>
<dbReference type="EMBL" id="BAAAQA010000003">
    <property type="protein sequence ID" value="GAA2110807.1"/>
    <property type="molecule type" value="Genomic_DNA"/>
</dbReference>
<evidence type="ECO:0008006" key="3">
    <source>
        <dbReference type="Google" id="ProtNLM"/>
    </source>
</evidence>
<keyword evidence="2" id="KW-1185">Reference proteome</keyword>
<evidence type="ECO:0000313" key="2">
    <source>
        <dbReference type="Proteomes" id="UP001500166"/>
    </source>
</evidence>
<protein>
    <recommendedName>
        <fullName evidence="3">Secreted protein</fullName>
    </recommendedName>
</protein>
<organism evidence="1 2">
    <name type="scientific">Kocuria atrinae</name>
    <dbReference type="NCBI Taxonomy" id="592377"/>
    <lineage>
        <taxon>Bacteria</taxon>
        <taxon>Bacillati</taxon>
        <taxon>Actinomycetota</taxon>
        <taxon>Actinomycetes</taxon>
        <taxon>Micrococcales</taxon>
        <taxon>Micrococcaceae</taxon>
        <taxon>Kocuria</taxon>
    </lineage>
</organism>
<proteinExistence type="predicted"/>
<gene>
    <name evidence="1" type="ORF">GCM10009824_05700</name>
</gene>
<comment type="caution">
    <text evidence="1">The sequence shown here is derived from an EMBL/GenBank/DDBJ whole genome shotgun (WGS) entry which is preliminary data.</text>
</comment>
<name>A0ABP5J597_9MICC</name>
<evidence type="ECO:0000313" key="1">
    <source>
        <dbReference type="EMBL" id="GAA2110807.1"/>
    </source>
</evidence>
<reference evidence="2" key="1">
    <citation type="journal article" date="2019" name="Int. J. Syst. Evol. Microbiol.">
        <title>The Global Catalogue of Microorganisms (GCM) 10K type strain sequencing project: providing services to taxonomists for standard genome sequencing and annotation.</title>
        <authorList>
            <consortium name="The Broad Institute Genomics Platform"/>
            <consortium name="The Broad Institute Genome Sequencing Center for Infectious Disease"/>
            <person name="Wu L."/>
            <person name="Ma J."/>
        </authorList>
    </citation>
    <scope>NUCLEOTIDE SEQUENCE [LARGE SCALE GENOMIC DNA]</scope>
    <source>
        <strain evidence="2">JCM 15914</strain>
    </source>
</reference>